<dbReference type="InterPro" id="IPR018385">
    <property type="entry name" value="C4_dicarb_anaerob_car-like"/>
</dbReference>
<feature type="transmembrane region" description="Helical" evidence="6">
    <location>
        <begin position="156"/>
        <end position="172"/>
    </location>
</feature>
<feature type="transmembrane region" description="Helical" evidence="6">
    <location>
        <begin position="215"/>
        <end position="234"/>
    </location>
</feature>
<dbReference type="Proteomes" id="UP001259340">
    <property type="component" value="Unassembled WGS sequence"/>
</dbReference>
<dbReference type="GO" id="GO:0005886">
    <property type="term" value="C:plasma membrane"/>
    <property type="evidence" value="ECO:0007669"/>
    <property type="project" value="UniProtKB-SubCell"/>
</dbReference>
<dbReference type="RefSeq" id="WP_084221453.1">
    <property type="nucleotide sequence ID" value="NZ_JAPMLA010000009.1"/>
</dbReference>
<feature type="transmembrane region" description="Helical" evidence="6">
    <location>
        <begin position="361"/>
        <end position="379"/>
    </location>
</feature>
<evidence type="ECO:0000313" key="7">
    <source>
        <dbReference type="EMBL" id="MDR8523419.1"/>
    </source>
</evidence>
<comment type="caution">
    <text evidence="7">The sequence shown here is derived from an EMBL/GenBank/DDBJ whole genome shotgun (WGS) entry which is preliminary data.</text>
</comment>
<evidence type="ECO:0000313" key="10">
    <source>
        <dbReference type="Proteomes" id="UP001271263"/>
    </source>
</evidence>
<evidence type="ECO:0000256" key="4">
    <source>
        <dbReference type="ARBA" id="ARBA00022989"/>
    </source>
</evidence>
<reference evidence="8 10" key="1">
    <citation type="journal article" date="2022" name="bioRxiv">
        <title>Prophages regulate Shewanella fidelis 3313 motility and biofilm formation: implications for gut colonization dynamics in Ciona robusta.</title>
        <authorList>
            <person name="Natarajan O."/>
            <person name="Gibboney S.L."/>
            <person name="Young M.N."/>
            <person name="Lim S.J."/>
            <person name="Pluta N."/>
            <person name="Atkinson C.G."/>
            <person name="Leigh B.A."/>
            <person name="Liberti A."/>
            <person name="Kees E.D."/>
            <person name="Breitbart M."/>
            <person name="Gralnick J.A."/>
            <person name="Dishaw L.J."/>
        </authorList>
    </citation>
    <scope>NUCLEOTIDE SEQUENCE [LARGE SCALE GENOMIC DNA]</scope>
    <source>
        <strain evidence="8 10">JG4066</strain>
    </source>
</reference>
<keyword evidence="10" id="KW-1185">Reference proteome</keyword>
<dbReference type="PANTHER" id="PTHR43652:SF2">
    <property type="entry name" value="BASIC AMINO ACID ANTIPORTER YFCC-RELATED"/>
    <property type="match status" value="1"/>
</dbReference>
<sequence>MDPVSPSNTINNQAVSQGKTIRMPDTLVIIFFVAIAAAILTYFIPIGSFQTQDVNYVVDGVEKSRSVIDPNSFTYEVDASGEPILKPVALFEGHGGVGFFNFAFEGLTSGSKWGSALGVIMFMLVIGGAFGIVMATGTIDNGILKLIDITQGKQGLFIPVIFVLFSLGGAVFGMGEEAIAFAIIICPLMIRLGYDGITTVMVTYVATQIGFASSWMNPFSVAIAQGIAGVPVLSGSGFRFAMWSGFTLLGLIFTMRYGAKVKANPTQSYSFHSDSYFRENQKEASLDSRFNLGDILVLLTIFATVAWIIWGVVTQAWFIPEIASQFFTMGIVVGLIGVLFKLNNMNINTIASSFKQGAATMLEPAVLVGCASGILLLLGGGDASTPSVLNTILSKAGEFIGQLPSVMSAWFMYVFQSVFNFFVTSGSGQAALTMPLMAPLADLVGVTRQVAVLAFQLGDGFTNILVPTSASLMATLGVCRVDWGQWLKFIWRFMLALFTVSSVIVISAHYLGFS</sequence>
<evidence type="ECO:0000313" key="9">
    <source>
        <dbReference type="Proteomes" id="UP001259340"/>
    </source>
</evidence>
<feature type="transmembrane region" description="Helical" evidence="6">
    <location>
        <begin position="493"/>
        <end position="513"/>
    </location>
</feature>
<dbReference type="EMBL" id="JAPMLD010000003">
    <property type="protein sequence ID" value="MDW4824560.1"/>
    <property type="molecule type" value="Genomic_DNA"/>
</dbReference>
<comment type="subcellular location">
    <subcellularLocation>
        <location evidence="1">Cell membrane</location>
        <topology evidence="1">Multi-pass membrane protein</topology>
    </subcellularLocation>
</comment>
<dbReference type="AlphaFoldDB" id="A0AAW8NNF7"/>
<dbReference type="NCBIfam" id="NF008611">
    <property type="entry name" value="PRK11588.1"/>
    <property type="match status" value="1"/>
</dbReference>
<dbReference type="InterPro" id="IPR051679">
    <property type="entry name" value="DASS-Related_Transporters"/>
</dbReference>
<protein>
    <submittedName>
        <fullName evidence="7">Basic amino acid antiporter YfcC</fullName>
    </submittedName>
</protein>
<evidence type="ECO:0000256" key="5">
    <source>
        <dbReference type="ARBA" id="ARBA00023136"/>
    </source>
</evidence>
<organism evidence="7 9">
    <name type="scientific">Shewanella fidelis</name>
    <dbReference type="NCBI Taxonomy" id="173509"/>
    <lineage>
        <taxon>Bacteria</taxon>
        <taxon>Pseudomonadati</taxon>
        <taxon>Pseudomonadota</taxon>
        <taxon>Gammaproteobacteria</taxon>
        <taxon>Alteromonadales</taxon>
        <taxon>Shewanellaceae</taxon>
        <taxon>Shewanella</taxon>
    </lineage>
</organism>
<dbReference type="PANTHER" id="PTHR43652">
    <property type="entry name" value="BASIC AMINO ACID ANTIPORTER YFCC-RELATED"/>
    <property type="match status" value="1"/>
</dbReference>
<feature type="transmembrane region" description="Helical" evidence="6">
    <location>
        <begin position="399"/>
        <end position="423"/>
    </location>
</feature>
<accession>A0AAW8NNF7</accession>
<evidence type="ECO:0000313" key="8">
    <source>
        <dbReference type="EMBL" id="MDW4824560.1"/>
    </source>
</evidence>
<feature type="transmembrane region" description="Helical" evidence="6">
    <location>
        <begin position="240"/>
        <end position="259"/>
    </location>
</feature>
<dbReference type="Pfam" id="PF03606">
    <property type="entry name" value="DcuC"/>
    <property type="match status" value="1"/>
</dbReference>
<gene>
    <name evidence="7" type="primary">yfcC</name>
    <name evidence="7" type="ORF">OS133_06915</name>
    <name evidence="8" type="ORF">OS134_10875</name>
</gene>
<dbReference type="EMBL" id="JAPMLE010000001">
    <property type="protein sequence ID" value="MDR8523419.1"/>
    <property type="molecule type" value="Genomic_DNA"/>
</dbReference>
<keyword evidence="3 6" id="KW-0812">Transmembrane</keyword>
<dbReference type="Proteomes" id="UP001271263">
    <property type="component" value="Unassembled WGS sequence"/>
</dbReference>
<name>A0AAW8NNF7_9GAMM</name>
<feature type="transmembrane region" description="Helical" evidence="6">
    <location>
        <begin position="290"/>
        <end position="310"/>
    </location>
</feature>
<feature type="transmembrane region" description="Helical" evidence="6">
    <location>
        <begin position="113"/>
        <end position="135"/>
    </location>
</feature>
<keyword evidence="4 6" id="KW-1133">Transmembrane helix</keyword>
<evidence type="ECO:0000256" key="6">
    <source>
        <dbReference type="SAM" id="Phobius"/>
    </source>
</evidence>
<reference evidence="7" key="2">
    <citation type="submission" date="2022-11" db="EMBL/GenBank/DDBJ databases">
        <title>Prophages regulate Shewanella fidelis motility and biofilm formation: implications for gut colonization dynamics in Ciona robusta.</title>
        <authorList>
            <person name="Natarajan O."/>
            <person name="Gibboney S.L."/>
            <person name="Young M.N."/>
            <person name="Lim S.J."/>
            <person name="Pluta N."/>
            <person name="Atkinson C.G.F."/>
            <person name="Leigh B.A."/>
            <person name="Liberti A."/>
            <person name="Kees E."/>
            <person name="Breitbart M."/>
            <person name="Gralnick J."/>
            <person name="Dishaw L.J."/>
        </authorList>
    </citation>
    <scope>NUCLEOTIDE SEQUENCE</scope>
    <source>
        <strain evidence="7">3313</strain>
    </source>
</reference>
<keyword evidence="5 6" id="KW-0472">Membrane</keyword>
<evidence type="ECO:0000256" key="2">
    <source>
        <dbReference type="ARBA" id="ARBA00022475"/>
    </source>
</evidence>
<feature type="transmembrane region" description="Helical" evidence="6">
    <location>
        <begin position="178"/>
        <end position="194"/>
    </location>
</feature>
<proteinExistence type="predicted"/>
<evidence type="ECO:0000256" key="3">
    <source>
        <dbReference type="ARBA" id="ARBA00022692"/>
    </source>
</evidence>
<evidence type="ECO:0000256" key="1">
    <source>
        <dbReference type="ARBA" id="ARBA00004651"/>
    </source>
</evidence>
<keyword evidence="2" id="KW-1003">Cell membrane</keyword>
<feature type="transmembrane region" description="Helical" evidence="6">
    <location>
        <begin position="322"/>
        <end position="340"/>
    </location>
</feature>
<feature type="transmembrane region" description="Helical" evidence="6">
    <location>
        <begin position="26"/>
        <end position="44"/>
    </location>
</feature>